<name>A0A0S4SA98_CAMHY</name>
<proteinExistence type="predicted"/>
<keyword evidence="2" id="KW-1185">Reference proteome</keyword>
<gene>
    <name evidence="1" type="ORF">ERS686654_01396</name>
</gene>
<accession>A0A0S4SA98</accession>
<dbReference type="RefSeq" id="WP_059435229.1">
    <property type="nucleotide sequence ID" value="NZ_FAVB01000003.1"/>
</dbReference>
<evidence type="ECO:0000313" key="2">
    <source>
        <dbReference type="Proteomes" id="UP000052237"/>
    </source>
</evidence>
<organism evidence="1 2">
    <name type="scientific">Campylobacter hyointestinalis subsp. hyointestinalis</name>
    <dbReference type="NCBI Taxonomy" id="91352"/>
    <lineage>
        <taxon>Bacteria</taxon>
        <taxon>Pseudomonadati</taxon>
        <taxon>Campylobacterota</taxon>
        <taxon>Epsilonproteobacteria</taxon>
        <taxon>Campylobacterales</taxon>
        <taxon>Campylobacteraceae</taxon>
        <taxon>Campylobacter</taxon>
    </lineage>
</organism>
<sequence>MRYIEGENANIYDIFSDMITFLQSVGWTLLKNGDGVEFRNRATNPVKQAFMRLPTNEVVAFVVCKRRGDGYRVYDNDFYAISAKIIANGDVSNYPFQASSGEFYIKGSYCFIESHTDKMVRSYRIFADDRTLLTSFEILNGMPHIGAYLSKIVKTSSSYSDDMIMRGTVFYRDDDWNVSQSSHFAYDRTLWSGSDKFKEKTAPYLYNDCACIKAGETLKPAITPNGIMYPGLKAVRNIDGYAPLVGINVAYKHADGTTRYVGYVKDIFIVAKNGLKIGEIIVQAEVRYMVVDICTTTFYLAVKLDD</sequence>
<dbReference type="Proteomes" id="UP000052237">
    <property type="component" value="Unassembled WGS sequence"/>
</dbReference>
<dbReference type="EMBL" id="FAVB01000003">
    <property type="protein sequence ID" value="CUU83260.1"/>
    <property type="molecule type" value="Genomic_DNA"/>
</dbReference>
<protein>
    <submittedName>
        <fullName evidence="1">Uncharacterized protein</fullName>
    </submittedName>
</protein>
<evidence type="ECO:0000313" key="1">
    <source>
        <dbReference type="EMBL" id="CUU83260.1"/>
    </source>
</evidence>
<reference evidence="1 2" key="1">
    <citation type="submission" date="2015-11" db="EMBL/GenBank/DDBJ databases">
        <authorList>
            <consortium name="Pathogen Informatics"/>
        </authorList>
    </citation>
    <scope>NUCLEOTIDE SEQUENCE [LARGE SCALE GENOMIC DNA]</scope>
    <source>
        <strain evidence="1 2">006A-0059</strain>
    </source>
</reference>
<dbReference type="AlphaFoldDB" id="A0A0S4SA98"/>
<comment type="caution">
    <text evidence="1">The sequence shown here is derived from an EMBL/GenBank/DDBJ whole genome shotgun (WGS) entry which is preliminary data.</text>
</comment>